<comment type="subcellular location">
    <subcellularLocation>
        <location evidence="1 10">Cell membrane</location>
        <topology evidence="1 10">Peripheral membrane protein</topology>
    </subcellularLocation>
</comment>
<evidence type="ECO:0000313" key="13">
    <source>
        <dbReference type="Proteomes" id="UP001442841"/>
    </source>
</evidence>
<dbReference type="InterPro" id="IPR015856">
    <property type="entry name" value="ABC_transpr_CbiO/EcfA_su"/>
</dbReference>
<gene>
    <name evidence="12" type="ORF">AADG42_04785</name>
</gene>
<dbReference type="RefSeq" id="WP_425308080.1">
    <property type="nucleotide sequence ID" value="NZ_CP154795.1"/>
</dbReference>
<evidence type="ECO:0000256" key="2">
    <source>
        <dbReference type="ARBA" id="ARBA00005417"/>
    </source>
</evidence>
<dbReference type="PROSITE" id="PS00211">
    <property type="entry name" value="ABC_TRANSPORTER_1"/>
    <property type="match status" value="1"/>
</dbReference>
<dbReference type="NCBIfam" id="TIGR01166">
    <property type="entry name" value="cbiO"/>
    <property type="match status" value="1"/>
</dbReference>
<dbReference type="InterPro" id="IPR003593">
    <property type="entry name" value="AAA+_ATPase"/>
</dbReference>
<evidence type="ECO:0000256" key="3">
    <source>
        <dbReference type="ARBA" id="ARBA00022448"/>
    </source>
</evidence>
<comment type="similarity">
    <text evidence="2 10">Belongs to the ABC transporter superfamily.</text>
</comment>
<feature type="domain" description="ABC transporter" evidence="11">
    <location>
        <begin position="3"/>
        <end position="236"/>
    </location>
</feature>
<evidence type="ECO:0000256" key="1">
    <source>
        <dbReference type="ARBA" id="ARBA00004202"/>
    </source>
</evidence>
<organism evidence="12 13">
    <name type="scientific">Ammonicoccus fulvus</name>
    <dbReference type="NCBI Taxonomy" id="3138240"/>
    <lineage>
        <taxon>Bacteria</taxon>
        <taxon>Bacillati</taxon>
        <taxon>Actinomycetota</taxon>
        <taxon>Actinomycetes</taxon>
        <taxon>Propionibacteriales</taxon>
        <taxon>Propionibacteriaceae</taxon>
        <taxon>Ammonicoccus</taxon>
    </lineage>
</organism>
<comment type="function">
    <text evidence="10">Part of an ABC transporter complex. Responsible for energy coupling to the transport system.</text>
</comment>
<dbReference type="PROSITE" id="PS50893">
    <property type="entry name" value="ABC_TRANSPORTER_2"/>
    <property type="match status" value="1"/>
</dbReference>
<evidence type="ECO:0000313" key="12">
    <source>
        <dbReference type="EMBL" id="XAN06649.1"/>
    </source>
</evidence>
<dbReference type="GO" id="GO:0005524">
    <property type="term" value="F:ATP binding"/>
    <property type="evidence" value="ECO:0007669"/>
    <property type="project" value="UniProtKB-KW"/>
</dbReference>
<dbReference type="EMBL" id="CP154795">
    <property type="protein sequence ID" value="XAN06649.1"/>
    <property type="molecule type" value="Genomic_DNA"/>
</dbReference>
<evidence type="ECO:0000256" key="9">
    <source>
        <dbReference type="ARBA" id="ARBA00025157"/>
    </source>
</evidence>
<sequence>MRVQLDGVSAGYGEHRVLTGVSLDLAEPRIALLGANGSGKSTLLRVLSGTHVPESGLVQVDGQPLRHDRKGLRRHRQRVQLVLQDPDDQLFSSDVTRDVSFGPMNLDLPEAEVRARVEEALGVLSITHLADRPTHQLSYGERKRVALAGAVAMRPAVLLLDEPTAGLDPEGVREALGVLERLVAAGTSLVLATHDVDFALAWADRVIVLAPDEVVSGDPVTLLGDVALLERARLQRPWPLELHARLAVRGLVPPGLRPRSIDDVLAILDAGDDSGA</sequence>
<keyword evidence="8 10" id="KW-0472">Membrane</keyword>
<name>A0ABZ3FPF6_9ACTN</name>
<keyword evidence="3 10" id="KW-0813">Transport</keyword>
<evidence type="ECO:0000259" key="11">
    <source>
        <dbReference type="PROSITE" id="PS50893"/>
    </source>
</evidence>
<evidence type="ECO:0000256" key="7">
    <source>
        <dbReference type="ARBA" id="ARBA00022967"/>
    </source>
</evidence>
<accession>A0ABZ3FPF6</accession>
<dbReference type="InterPro" id="IPR005876">
    <property type="entry name" value="Co_trans_ATP-bd"/>
</dbReference>
<reference evidence="12 13" key="1">
    <citation type="submission" date="2024-04" db="EMBL/GenBank/DDBJ databases">
        <title>Isolation of an actinomycete strain from pig manure.</title>
        <authorList>
            <person name="Gong T."/>
            <person name="Yu Z."/>
            <person name="An M."/>
            <person name="Wei C."/>
            <person name="Yang W."/>
            <person name="Liu L."/>
        </authorList>
    </citation>
    <scope>NUCLEOTIDE SEQUENCE [LARGE SCALE GENOMIC DNA]</scope>
    <source>
        <strain evidence="12 13">ZF39</strain>
    </source>
</reference>
<dbReference type="Pfam" id="PF00005">
    <property type="entry name" value="ABC_tran"/>
    <property type="match status" value="1"/>
</dbReference>
<evidence type="ECO:0000256" key="6">
    <source>
        <dbReference type="ARBA" id="ARBA00022840"/>
    </source>
</evidence>
<dbReference type="InterPro" id="IPR027417">
    <property type="entry name" value="P-loop_NTPase"/>
</dbReference>
<comment type="function">
    <text evidence="9">Probably part of an ABC transporter complex. Responsible for energy coupling to the transport system.</text>
</comment>
<proteinExistence type="inferred from homology"/>
<evidence type="ECO:0000256" key="10">
    <source>
        <dbReference type="RuleBase" id="RU364103"/>
    </source>
</evidence>
<keyword evidence="7" id="KW-1278">Translocase</keyword>
<protein>
    <recommendedName>
        <fullName evidence="10">ABC transporter ATP-binding protein</fullName>
    </recommendedName>
</protein>
<dbReference type="InterPro" id="IPR017871">
    <property type="entry name" value="ABC_transporter-like_CS"/>
</dbReference>
<keyword evidence="5 10" id="KW-0547">Nucleotide-binding</keyword>
<dbReference type="PANTHER" id="PTHR43553:SF24">
    <property type="entry name" value="ENERGY-COUPLING FACTOR TRANSPORTER ATP-BINDING PROTEIN ECFA1"/>
    <property type="match status" value="1"/>
</dbReference>
<keyword evidence="4 10" id="KW-1003">Cell membrane</keyword>
<dbReference type="InterPro" id="IPR003439">
    <property type="entry name" value="ABC_transporter-like_ATP-bd"/>
</dbReference>
<dbReference type="Proteomes" id="UP001442841">
    <property type="component" value="Chromosome"/>
</dbReference>
<dbReference type="InterPro" id="IPR050095">
    <property type="entry name" value="ECF_ABC_transporter_ATP-bd"/>
</dbReference>
<dbReference type="PANTHER" id="PTHR43553">
    <property type="entry name" value="HEAVY METAL TRANSPORTER"/>
    <property type="match status" value="1"/>
</dbReference>
<dbReference type="Gene3D" id="3.40.50.300">
    <property type="entry name" value="P-loop containing nucleotide triphosphate hydrolases"/>
    <property type="match status" value="1"/>
</dbReference>
<keyword evidence="6 10" id="KW-0067">ATP-binding</keyword>
<dbReference type="CDD" id="cd03225">
    <property type="entry name" value="ABC_cobalt_CbiO_domain1"/>
    <property type="match status" value="1"/>
</dbReference>
<evidence type="ECO:0000256" key="8">
    <source>
        <dbReference type="ARBA" id="ARBA00023136"/>
    </source>
</evidence>
<dbReference type="SMART" id="SM00382">
    <property type="entry name" value="AAA"/>
    <property type="match status" value="1"/>
</dbReference>
<dbReference type="SUPFAM" id="SSF52540">
    <property type="entry name" value="P-loop containing nucleoside triphosphate hydrolases"/>
    <property type="match status" value="1"/>
</dbReference>
<evidence type="ECO:0000256" key="4">
    <source>
        <dbReference type="ARBA" id="ARBA00022475"/>
    </source>
</evidence>
<evidence type="ECO:0000256" key="5">
    <source>
        <dbReference type="ARBA" id="ARBA00022741"/>
    </source>
</evidence>
<keyword evidence="13" id="KW-1185">Reference proteome</keyword>